<evidence type="ECO:0000259" key="7">
    <source>
        <dbReference type="Pfam" id="PF23764"/>
    </source>
</evidence>
<dbReference type="AlphaFoldDB" id="A0A9D1SNW7"/>
<protein>
    <submittedName>
        <fullName evidence="8">Right-handed parallel beta-helix repeat-containing protein</fullName>
    </submittedName>
</protein>
<dbReference type="InterPro" id="IPR039448">
    <property type="entry name" value="Beta_helix"/>
</dbReference>
<evidence type="ECO:0000256" key="3">
    <source>
        <dbReference type="ARBA" id="ARBA00022737"/>
    </source>
</evidence>
<gene>
    <name evidence="8" type="ORF">IAD23_03355</name>
</gene>
<reference evidence="8" key="2">
    <citation type="journal article" date="2021" name="PeerJ">
        <title>Extensive microbial diversity within the chicken gut microbiome revealed by metagenomics and culture.</title>
        <authorList>
            <person name="Gilroy R."/>
            <person name="Ravi A."/>
            <person name="Getino M."/>
            <person name="Pursley I."/>
            <person name="Horton D.L."/>
            <person name="Alikhan N.F."/>
            <person name="Baker D."/>
            <person name="Gharbi K."/>
            <person name="Hall N."/>
            <person name="Watson M."/>
            <person name="Adriaenssens E.M."/>
            <person name="Foster-Nyarko E."/>
            <person name="Jarju S."/>
            <person name="Secka A."/>
            <person name="Antonio M."/>
            <person name="Oren A."/>
            <person name="Chaudhuri R.R."/>
            <person name="La Ragione R."/>
            <person name="Hildebrand F."/>
            <person name="Pallen M.J."/>
        </authorList>
    </citation>
    <scope>NUCLEOTIDE SEQUENCE</scope>
    <source>
        <strain evidence="8">CHK176-6737</strain>
    </source>
</reference>
<dbReference type="InterPro" id="IPR012334">
    <property type="entry name" value="Pectin_lyas_fold"/>
</dbReference>
<comment type="caution">
    <text evidence="8">The sequence shown here is derived from an EMBL/GenBank/DDBJ whole genome shotgun (WGS) entry which is preliminary data.</text>
</comment>
<comment type="catalytic activity">
    <reaction evidence="1">
        <text>Hydrolysis of terminal, non-reducing alpha-D-galactose residues in alpha-D-galactosides, including galactose oligosaccharides, galactomannans and galactolipids.</text>
        <dbReference type="EC" id="3.2.1.22"/>
    </reaction>
</comment>
<dbReference type="Pfam" id="PF23764">
    <property type="entry name" value="Beta-barrel_GLAA-B_II"/>
    <property type="match status" value="1"/>
</dbReference>
<evidence type="ECO:0000256" key="4">
    <source>
        <dbReference type="ARBA" id="ARBA00022801"/>
    </source>
</evidence>
<evidence type="ECO:0000313" key="9">
    <source>
        <dbReference type="Proteomes" id="UP000824125"/>
    </source>
</evidence>
<keyword evidence="5" id="KW-0326">Glycosidase</keyword>
<evidence type="ECO:0000259" key="6">
    <source>
        <dbReference type="Pfam" id="PF13229"/>
    </source>
</evidence>
<reference evidence="8" key="1">
    <citation type="submission" date="2020-10" db="EMBL/GenBank/DDBJ databases">
        <authorList>
            <person name="Gilroy R."/>
        </authorList>
    </citation>
    <scope>NUCLEOTIDE SEQUENCE</scope>
    <source>
        <strain evidence="8">CHK176-6737</strain>
    </source>
</reference>
<dbReference type="InterPro" id="IPR006626">
    <property type="entry name" value="PbH1"/>
</dbReference>
<dbReference type="Pfam" id="PF13229">
    <property type="entry name" value="Beta_helix"/>
    <property type="match status" value="1"/>
</dbReference>
<dbReference type="InterPro" id="IPR056441">
    <property type="entry name" value="Beta-barrel_GLAA-B_II"/>
</dbReference>
<dbReference type="Proteomes" id="UP000824125">
    <property type="component" value="Unassembled WGS sequence"/>
</dbReference>
<keyword evidence="3" id="KW-0677">Repeat</keyword>
<name>A0A9D1SNW7_9FIRM</name>
<evidence type="ECO:0000256" key="2">
    <source>
        <dbReference type="ARBA" id="ARBA00001271"/>
    </source>
</evidence>
<proteinExistence type="predicted"/>
<comment type="catalytic activity">
    <reaction evidence="2">
        <text>Hydrolysis of terminal, non-reducing branched (1-&gt;3)-alpha-D-galactosidic residues, producing free D-galactose.</text>
        <dbReference type="EC" id="3.2.1.n1"/>
    </reaction>
</comment>
<dbReference type="SMART" id="SM00710">
    <property type="entry name" value="PbH1"/>
    <property type="match status" value="5"/>
</dbReference>
<dbReference type="GO" id="GO:0004557">
    <property type="term" value="F:alpha-galactosidase activity"/>
    <property type="evidence" value="ECO:0007669"/>
    <property type="project" value="UniProtKB-EC"/>
</dbReference>
<feature type="domain" description="GLAA-B beta-barrel" evidence="7">
    <location>
        <begin position="334"/>
        <end position="390"/>
    </location>
</feature>
<feature type="domain" description="Right handed beta helix" evidence="6">
    <location>
        <begin position="403"/>
        <end position="524"/>
    </location>
</feature>
<dbReference type="EMBL" id="DVNM01000017">
    <property type="protein sequence ID" value="HIU68975.1"/>
    <property type="molecule type" value="Genomic_DNA"/>
</dbReference>
<keyword evidence="4" id="KW-0378">Hydrolase</keyword>
<dbReference type="SUPFAM" id="SSF51126">
    <property type="entry name" value="Pectin lyase-like"/>
    <property type="match status" value="1"/>
</dbReference>
<dbReference type="InterPro" id="IPR011050">
    <property type="entry name" value="Pectin_lyase_fold/virulence"/>
</dbReference>
<dbReference type="Gene3D" id="2.160.20.10">
    <property type="entry name" value="Single-stranded right-handed beta-helix, Pectin lyase-like"/>
    <property type="match status" value="2"/>
</dbReference>
<organism evidence="8 9">
    <name type="scientific">Candidatus Scybalenecus merdavium</name>
    <dbReference type="NCBI Taxonomy" id="2840939"/>
    <lineage>
        <taxon>Bacteria</taxon>
        <taxon>Bacillati</taxon>
        <taxon>Bacillota</taxon>
        <taxon>Clostridia</taxon>
        <taxon>Eubacteriales</taxon>
        <taxon>Oscillospiraceae</taxon>
        <taxon>Oscillospiraceae incertae sedis</taxon>
        <taxon>Candidatus Scybalenecus</taxon>
    </lineage>
</organism>
<sequence>MKILKASDHGICPEQEITAQLYNLIDAAKKESGKKTICFEKGTYYIDSEKCRKYMLHITNTVGDSEFSPDETPHINGVPFYFGDMKDLTFDGGGASFVIDGKVTNAAVVCCQNITLKNFEIRHAHPDMHMLEVLRVTPFYVDFEIDRDTQYRIQNNKLYFYGRNYTVAADKNAPNAFWIGLIRAKTPEKIQRVSHPLFGALKITQRAGRCIRVHFTNTLRFRKGDCYHIFDVRRQFAGIFIDRSENVVLENIRQRFNYSLALVAQDSENIAMRGCKFAPGKGSARKMASVADFIQVCMCRGRFTAENNLFDGAGDDCMNVHGVHYKIVKNDGSQLTLRYMHPQTHGFNPLRTGDTVAFIDPKSMLETGKATITSSKLLNEYELQITVDTPGRAPAGAVIEDISACPDVVFRNNTLTRIITRGLLLTTRGDVLIENNRFISTTMSGILLSDDAKNWYESGMCRNVRILNNTFDYCGQTPVLIKPENTVHKGPVHKNIEVSHNVFQKYSGYCVQAKSTDNILLKGNRYNSSKIIKQSDCTNVRVIKKNDS</sequence>
<accession>A0A9D1SNW7</accession>
<evidence type="ECO:0000256" key="5">
    <source>
        <dbReference type="ARBA" id="ARBA00023295"/>
    </source>
</evidence>
<evidence type="ECO:0000313" key="8">
    <source>
        <dbReference type="EMBL" id="HIU68975.1"/>
    </source>
</evidence>
<evidence type="ECO:0000256" key="1">
    <source>
        <dbReference type="ARBA" id="ARBA00001255"/>
    </source>
</evidence>